<proteinExistence type="predicted"/>
<organism evidence="2 3">
    <name type="scientific">Polytolypa hystricis (strain UAMH7299)</name>
    <dbReference type="NCBI Taxonomy" id="1447883"/>
    <lineage>
        <taxon>Eukaryota</taxon>
        <taxon>Fungi</taxon>
        <taxon>Dikarya</taxon>
        <taxon>Ascomycota</taxon>
        <taxon>Pezizomycotina</taxon>
        <taxon>Eurotiomycetes</taxon>
        <taxon>Eurotiomycetidae</taxon>
        <taxon>Onygenales</taxon>
        <taxon>Onygenales incertae sedis</taxon>
        <taxon>Polytolypa</taxon>
    </lineage>
</organism>
<feature type="compositionally biased region" description="Basic and acidic residues" evidence="1">
    <location>
        <begin position="422"/>
        <end position="434"/>
    </location>
</feature>
<feature type="compositionally biased region" description="Acidic residues" evidence="1">
    <location>
        <begin position="100"/>
        <end position="111"/>
    </location>
</feature>
<keyword evidence="3" id="KW-1185">Reference proteome</keyword>
<protein>
    <recommendedName>
        <fullName evidence="4">F-box domain-containing protein</fullName>
    </recommendedName>
</protein>
<sequence length="461" mass="53181">MSNLISLPTEILHHICFSADAKTRQDLRLTCRLFAGVGRQWVFEKVTVRPGPKNYTRLDGILADDSLCRLVSKIYLDIRQWDPYNATVASDGYDRGEGNDTSDNDEKEEKEDDCLPKALLKIFNRLLESPKFRSVALRFHHVVAGLDNDWGDERHDQQFRLNVIKQIMSSLLSAPQLPQELAIQDMHNVNETDPTVVAMITKVLGGLQSLRLNIMNEHDEGNGEHDLESTDPHVFYPEVPSFWIKPAMSNLQHLTIYSSLFFGFYPKFDLRGIHLPQLKTLSFGNYCFIHDSQLDWILSHGATLTELYLDDCPILFEVSIKDKDRTYLDPNVYEPRAEFYGKHFSSYARRWCDYFKAFKDGLPRLRHFRYGGSPNWWDDDTIPFEQETSIKIGLHDESYMVFCDGFGPSPYMKRSIYAGTQPDDKPYKDGKPLDPSDEDKEALRDLHAKIGQMIAVDEDDY</sequence>
<comment type="caution">
    <text evidence="2">The sequence shown here is derived from an EMBL/GenBank/DDBJ whole genome shotgun (WGS) entry which is preliminary data.</text>
</comment>
<feature type="region of interest" description="Disordered" evidence="1">
    <location>
        <begin position="419"/>
        <end position="439"/>
    </location>
</feature>
<dbReference type="PANTHER" id="PTHR42057:SF2">
    <property type="entry name" value="F-BOX DOMAIN PROTEIN (AFU_ORTHOLOGUE AFUA_4G00200)-RELATED"/>
    <property type="match status" value="1"/>
</dbReference>
<evidence type="ECO:0000313" key="3">
    <source>
        <dbReference type="Proteomes" id="UP000224634"/>
    </source>
</evidence>
<accession>A0A2B7XYN8</accession>
<dbReference type="Proteomes" id="UP000224634">
    <property type="component" value="Unassembled WGS sequence"/>
</dbReference>
<gene>
    <name evidence="2" type="ORF">AJ80_06162</name>
</gene>
<evidence type="ECO:0008006" key="4">
    <source>
        <dbReference type="Google" id="ProtNLM"/>
    </source>
</evidence>
<evidence type="ECO:0000313" key="2">
    <source>
        <dbReference type="EMBL" id="PGH13893.1"/>
    </source>
</evidence>
<dbReference type="PANTHER" id="PTHR42057">
    <property type="entry name" value="F-BOX DOMAIN PROTEIN (AFU_ORTHOLOGUE AFUA_4G00200)"/>
    <property type="match status" value="1"/>
</dbReference>
<dbReference type="SUPFAM" id="SSF52047">
    <property type="entry name" value="RNI-like"/>
    <property type="match status" value="1"/>
</dbReference>
<reference evidence="2 3" key="1">
    <citation type="submission" date="2017-10" db="EMBL/GenBank/DDBJ databases">
        <title>Comparative genomics in systemic dimorphic fungi from Ajellomycetaceae.</title>
        <authorList>
            <person name="Munoz J.F."/>
            <person name="Mcewen J.G."/>
            <person name="Clay O.K."/>
            <person name="Cuomo C.A."/>
        </authorList>
    </citation>
    <scope>NUCLEOTIDE SEQUENCE [LARGE SCALE GENOMIC DNA]</scope>
    <source>
        <strain evidence="2 3">UAMH7299</strain>
    </source>
</reference>
<name>A0A2B7XYN8_POLH7</name>
<dbReference type="EMBL" id="PDNA01000099">
    <property type="protein sequence ID" value="PGH13893.1"/>
    <property type="molecule type" value="Genomic_DNA"/>
</dbReference>
<feature type="region of interest" description="Disordered" evidence="1">
    <location>
        <begin position="89"/>
        <end position="111"/>
    </location>
</feature>
<dbReference type="OrthoDB" id="3140657at2759"/>
<dbReference type="AlphaFoldDB" id="A0A2B7XYN8"/>
<evidence type="ECO:0000256" key="1">
    <source>
        <dbReference type="SAM" id="MobiDB-lite"/>
    </source>
</evidence>